<gene>
    <name evidence="1" type="ORF">HMPREF9282_02115</name>
</gene>
<dbReference type="HOGENOM" id="CLU_2157293_0_0_9"/>
<accession>K9CZH8</accession>
<dbReference type="PATRIC" id="fig|883156.3.peg.2068"/>
<sequence length="111" mass="13422">MEPTNKKQKIIEAIKKDPREYLKVDRMLQTDINVLFEYVKHLENSKAREFKYQLSTLFKNQKDFNQQEFVRSWLKNAKRLLKEGKLSPELAQKVGDVNRFLKRPFIKTYSR</sequence>
<dbReference type="EMBL" id="AHAF01000023">
    <property type="protein sequence ID" value="EKU77398.1"/>
    <property type="molecule type" value="Genomic_DNA"/>
</dbReference>
<proteinExistence type="predicted"/>
<evidence type="ECO:0000313" key="1">
    <source>
        <dbReference type="EMBL" id="EKU77398.1"/>
    </source>
</evidence>
<name>K9CZH8_9FIRM</name>
<dbReference type="STRING" id="883156.HMPREF9282_02115"/>
<dbReference type="RefSeq" id="WP_006556999.1">
    <property type="nucleotide sequence ID" value="NZ_JH992939.1"/>
</dbReference>
<dbReference type="AlphaFoldDB" id="K9CZH8"/>
<keyword evidence="2" id="KW-1185">Reference proteome</keyword>
<evidence type="ECO:0000313" key="2">
    <source>
        <dbReference type="Proteomes" id="UP000009891"/>
    </source>
</evidence>
<organism evidence="1 2">
    <name type="scientific">Veillonella seminalis ACS-216-V-Col6b</name>
    <dbReference type="NCBI Taxonomy" id="883156"/>
    <lineage>
        <taxon>Bacteria</taxon>
        <taxon>Bacillati</taxon>
        <taxon>Bacillota</taxon>
        <taxon>Negativicutes</taxon>
        <taxon>Veillonellales</taxon>
        <taxon>Veillonellaceae</taxon>
        <taxon>Veillonella</taxon>
    </lineage>
</organism>
<protein>
    <submittedName>
        <fullName evidence="1">Uncharacterized protein</fullName>
    </submittedName>
</protein>
<dbReference type="Proteomes" id="UP000009891">
    <property type="component" value="Unassembled WGS sequence"/>
</dbReference>
<comment type="caution">
    <text evidence="1">The sequence shown here is derived from an EMBL/GenBank/DDBJ whole genome shotgun (WGS) entry which is preliminary data.</text>
</comment>
<reference evidence="1 2" key="1">
    <citation type="submission" date="2012-09" db="EMBL/GenBank/DDBJ databases">
        <title>The Genome Sequence of Veillonella ratti ACS-216-V-COL6B.</title>
        <authorList>
            <consortium name="The Broad Institute Genome Sequencing Platform"/>
            <person name="Earl A."/>
            <person name="Ward D."/>
            <person name="Feldgarden M."/>
            <person name="Gevers D."/>
            <person name="Saerens B."/>
            <person name="Vaneechoutte M."/>
            <person name="Walker B."/>
            <person name="Young S.K."/>
            <person name="Zeng Q."/>
            <person name="Gargeya S."/>
            <person name="Fitzgerald M."/>
            <person name="Haas B."/>
            <person name="Abouelleil A."/>
            <person name="Alvarado L."/>
            <person name="Arachchi H.M."/>
            <person name="Berlin A."/>
            <person name="Chapman S.B."/>
            <person name="Goldberg J."/>
            <person name="Griggs A."/>
            <person name="Gujja S."/>
            <person name="Hansen M."/>
            <person name="Howarth C."/>
            <person name="Imamovic A."/>
            <person name="Larimer J."/>
            <person name="McCowen C."/>
            <person name="Montmayeur A."/>
            <person name="Murphy C."/>
            <person name="Neiman D."/>
            <person name="Pearson M."/>
            <person name="Priest M."/>
            <person name="Roberts A."/>
            <person name="Saif S."/>
            <person name="Shea T."/>
            <person name="Sisk P."/>
            <person name="Sykes S."/>
            <person name="Wortman J."/>
            <person name="Nusbaum C."/>
            <person name="Birren B."/>
        </authorList>
    </citation>
    <scope>NUCLEOTIDE SEQUENCE [LARGE SCALE GENOMIC DNA]</scope>
    <source>
        <strain evidence="1 2">ACS-216-V-Col6b</strain>
    </source>
</reference>